<evidence type="ECO:0000313" key="2">
    <source>
        <dbReference type="EMBL" id="CAL1289949.1"/>
    </source>
</evidence>
<gene>
    <name evidence="2" type="ORF">LARSCL_LOCUS16218</name>
</gene>
<keyword evidence="1" id="KW-0472">Membrane</keyword>
<evidence type="ECO:0000313" key="3">
    <source>
        <dbReference type="Proteomes" id="UP001497382"/>
    </source>
</evidence>
<sequence>MSIISLKVFYIKMKHQRIILCENYFIFLNSFFFLNCSIILQVLYFNMLNEVVGD</sequence>
<dbReference type="Proteomes" id="UP001497382">
    <property type="component" value="Unassembled WGS sequence"/>
</dbReference>
<dbReference type="AlphaFoldDB" id="A0AAV2B347"/>
<dbReference type="EMBL" id="CAXIEN010000257">
    <property type="protein sequence ID" value="CAL1289949.1"/>
    <property type="molecule type" value="Genomic_DNA"/>
</dbReference>
<evidence type="ECO:0000256" key="1">
    <source>
        <dbReference type="SAM" id="Phobius"/>
    </source>
</evidence>
<comment type="caution">
    <text evidence="2">The sequence shown here is derived from an EMBL/GenBank/DDBJ whole genome shotgun (WGS) entry which is preliminary data.</text>
</comment>
<protein>
    <submittedName>
        <fullName evidence="2">Uncharacterized protein</fullName>
    </submittedName>
</protein>
<accession>A0AAV2B347</accession>
<keyword evidence="3" id="KW-1185">Reference proteome</keyword>
<keyword evidence="1" id="KW-0812">Transmembrane</keyword>
<reference evidence="2 3" key="1">
    <citation type="submission" date="2024-04" db="EMBL/GenBank/DDBJ databases">
        <authorList>
            <person name="Rising A."/>
            <person name="Reimegard J."/>
            <person name="Sonavane S."/>
            <person name="Akerstrom W."/>
            <person name="Nylinder S."/>
            <person name="Hedman E."/>
            <person name="Kallberg Y."/>
        </authorList>
    </citation>
    <scope>NUCLEOTIDE SEQUENCE [LARGE SCALE GENOMIC DNA]</scope>
</reference>
<feature type="transmembrane region" description="Helical" evidence="1">
    <location>
        <begin position="21"/>
        <end position="44"/>
    </location>
</feature>
<keyword evidence="1" id="KW-1133">Transmembrane helix</keyword>
<proteinExistence type="predicted"/>
<organism evidence="2 3">
    <name type="scientific">Larinioides sclopetarius</name>
    <dbReference type="NCBI Taxonomy" id="280406"/>
    <lineage>
        <taxon>Eukaryota</taxon>
        <taxon>Metazoa</taxon>
        <taxon>Ecdysozoa</taxon>
        <taxon>Arthropoda</taxon>
        <taxon>Chelicerata</taxon>
        <taxon>Arachnida</taxon>
        <taxon>Araneae</taxon>
        <taxon>Araneomorphae</taxon>
        <taxon>Entelegynae</taxon>
        <taxon>Araneoidea</taxon>
        <taxon>Araneidae</taxon>
        <taxon>Larinioides</taxon>
    </lineage>
</organism>
<name>A0AAV2B347_9ARAC</name>